<dbReference type="Pfam" id="PF25858">
    <property type="entry name" value="DUF7958"/>
    <property type="match status" value="1"/>
</dbReference>
<sequence>MQAKIVGENEKGVGIDVIDNNNSNHEITFERGSFEIVYHQCERYADKPGDRTPEENEHNNQARRYAKWHVYRERGYDTVPPMENPDRIVGAMLALADCSSETIQEQFGRLQVQLDQHSRDTGVFQLPFSDFEPGDFLVYRQDIYVQPDPTGAEPPLVDQFADTVASPQDTLKQIVGDDGLSFEQLAEFVGTDAEPNVFPDFEIETVSDPHYLLVKDGEERTHWSEQPRDRDPDARIELLPLDFDVFDSFQQLLLSHLANQVRDYYLLMGCKPPVAFQQQGLGTYTGFKRQQILDMYEEYFLASHQPASWQPGSLES</sequence>
<proteinExistence type="predicted"/>
<dbReference type="EMBL" id="CP040637">
    <property type="protein sequence ID" value="QCW03626.1"/>
    <property type="molecule type" value="Genomic_DNA"/>
</dbReference>
<gene>
    <name evidence="1" type="ORF">FGF80_10405</name>
</gene>
<evidence type="ECO:0000313" key="2">
    <source>
        <dbReference type="Proteomes" id="UP000307562"/>
    </source>
</evidence>
<dbReference type="GeneID" id="96156400"/>
<dbReference type="AlphaFoldDB" id="A0A4P9TFM6"/>
<accession>A0A4P9TFM6</accession>
<reference evidence="2" key="1">
    <citation type="submission" date="2019-05" db="EMBL/GenBank/DDBJ databases">
        <title>Complete Genome Sequence and Methylation Pattern of the Halophilic Archaeon Natrinema pallidum BOL6-1.</title>
        <authorList>
            <person name="DasSarma P."/>
            <person name="DasSarma B.P."/>
            <person name="DasSarma S.L."/>
            <person name="Martinez F.L."/>
            <person name="Guzman D."/>
            <person name="Roberts R.J."/>
            <person name="DasSarma S."/>
        </authorList>
    </citation>
    <scope>NUCLEOTIDE SEQUENCE [LARGE SCALE GENOMIC DNA]</scope>
    <source>
        <strain evidence="2">BOL6-1</strain>
    </source>
</reference>
<evidence type="ECO:0000313" key="1">
    <source>
        <dbReference type="EMBL" id="QCW03626.1"/>
    </source>
</evidence>
<protein>
    <submittedName>
        <fullName evidence="1">Uncharacterized protein</fullName>
    </submittedName>
</protein>
<dbReference type="InterPro" id="IPR058264">
    <property type="entry name" value="DUF7958"/>
</dbReference>
<keyword evidence="2" id="KW-1185">Reference proteome</keyword>
<dbReference type="KEGG" id="npl:FGF80_10405"/>
<organism evidence="1 2">
    <name type="scientific">Natrinema pallidum</name>
    <dbReference type="NCBI Taxonomy" id="69527"/>
    <lineage>
        <taxon>Archaea</taxon>
        <taxon>Methanobacteriati</taxon>
        <taxon>Methanobacteriota</taxon>
        <taxon>Stenosarchaea group</taxon>
        <taxon>Halobacteria</taxon>
        <taxon>Halobacteriales</taxon>
        <taxon>Natrialbaceae</taxon>
        <taxon>Natrinema</taxon>
    </lineage>
</organism>
<name>A0A4P9TFM6_9EURY</name>
<dbReference type="Proteomes" id="UP000307562">
    <property type="component" value="Chromosome"/>
</dbReference>
<dbReference type="RefSeq" id="WP_138653846.1">
    <property type="nucleotide sequence ID" value="NZ_CP040637.1"/>
</dbReference>